<gene>
    <name evidence="2" type="ORF">MCYG_07881</name>
</gene>
<dbReference type="AlphaFoldDB" id="C5FXM2"/>
<dbReference type="VEuPathDB" id="FungiDB:MCYG_07881"/>
<accession>C5FXM2</accession>
<name>C5FXM2_ARTOC</name>
<evidence type="ECO:0000313" key="3">
    <source>
        <dbReference type="Proteomes" id="UP000002035"/>
    </source>
</evidence>
<dbReference type="Proteomes" id="UP000002035">
    <property type="component" value="Unassembled WGS sequence"/>
</dbReference>
<dbReference type="STRING" id="554155.C5FXM2"/>
<feature type="region of interest" description="Disordered" evidence="1">
    <location>
        <begin position="460"/>
        <end position="539"/>
    </location>
</feature>
<reference evidence="3" key="1">
    <citation type="journal article" date="2012" name="MBio">
        <title>Comparative genome analysis of Trichophyton rubrum and related dermatophytes reveals candidate genes involved in infection.</title>
        <authorList>
            <person name="Martinez D.A."/>
            <person name="Oliver B.G."/>
            <person name="Graeser Y."/>
            <person name="Goldberg J.M."/>
            <person name="Li W."/>
            <person name="Martinez-Rossi N.M."/>
            <person name="Monod M."/>
            <person name="Shelest E."/>
            <person name="Barton R.C."/>
            <person name="Birch E."/>
            <person name="Brakhage A.A."/>
            <person name="Chen Z."/>
            <person name="Gurr S.J."/>
            <person name="Heiman D."/>
            <person name="Heitman J."/>
            <person name="Kosti I."/>
            <person name="Rossi A."/>
            <person name="Saif S."/>
            <person name="Samalova M."/>
            <person name="Saunders C.W."/>
            <person name="Shea T."/>
            <person name="Summerbell R.C."/>
            <person name="Xu J."/>
            <person name="Young S."/>
            <person name="Zeng Q."/>
            <person name="Birren B.W."/>
            <person name="Cuomo C.A."/>
            <person name="White T.C."/>
        </authorList>
    </citation>
    <scope>NUCLEOTIDE SEQUENCE [LARGE SCALE GENOMIC DNA]</scope>
    <source>
        <strain evidence="3">ATCC MYA-4605 / CBS 113480</strain>
    </source>
</reference>
<dbReference type="GeneID" id="9230446"/>
<protein>
    <submittedName>
        <fullName evidence="2">Uncharacterized protein</fullName>
    </submittedName>
</protein>
<organism evidence="2 3">
    <name type="scientific">Arthroderma otae (strain ATCC MYA-4605 / CBS 113480)</name>
    <name type="common">Microsporum canis</name>
    <dbReference type="NCBI Taxonomy" id="554155"/>
    <lineage>
        <taxon>Eukaryota</taxon>
        <taxon>Fungi</taxon>
        <taxon>Dikarya</taxon>
        <taxon>Ascomycota</taxon>
        <taxon>Pezizomycotina</taxon>
        <taxon>Eurotiomycetes</taxon>
        <taxon>Eurotiomycetidae</taxon>
        <taxon>Onygenales</taxon>
        <taxon>Arthrodermataceae</taxon>
        <taxon>Microsporum</taxon>
    </lineage>
</organism>
<dbReference type="HOGENOM" id="CLU_042289_0_0_1"/>
<evidence type="ECO:0000313" key="2">
    <source>
        <dbReference type="EMBL" id="EEQ35062.1"/>
    </source>
</evidence>
<proteinExistence type="predicted"/>
<evidence type="ECO:0000256" key="1">
    <source>
        <dbReference type="SAM" id="MobiDB-lite"/>
    </source>
</evidence>
<dbReference type="EMBL" id="DS995707">
    <property type="protein sequence ID" value="EEQ35062.1"/>
    <property type="molecule type" value="Genomic_DNA"/>
</dbReference>
<dbReference type="eggNOG" id="ENOG502T1G6">
    <property type="taxonomic scope" value="Eukaryota"/>
</dbReference>
<dbReference type="RefSeq" id="XP_002844098.1">
    <property type="nucleotide sequence ID" value="XM_002844052.1"/>
</dbReference>
<sequence length="539" mass="61264">MTTITTERSPVLLRATSMTGGSPRLSLKREISPPSAIDPQLLNHICDRLNQLDSTVHELRSSVLTKESYADRRNREDEFLRREFDSQRVRIDTVGGKTRSDLNQVKTDLSHLVTEIVQLRSNFNQLSSKDGYRDSDLTRIHDHLDQLHLDVQRMHSELCLTRTDLSQEQSIVSQLRLDVLTLQREARQQFGDMISRFDILDSRMKHMDRIRFNSLAHTAHAPITPVPVIDVDGSIRFPDYFPQSVWKFWCLKKMNRVHRLVELAEFYQLEGYQYWSRMAIPHESTFATDGYLSDDSDSSELPSDITRTEAARLYPEACHQALAATLGLVYYKIRNEMGEGRPSHLMSTHVAPKRHHEEAGSAHSSPRRRKMPRRSQDGMSISGSASASAPHKIITSYMAAQAGDAKSVVSEGLDKLVWNVDQTQISEETMSKFSDFVKDEPNALLLLQALEHGRIKLQPSHLERTRLSPTETSSKRSYRSAKREVQGSALAEAKSDDFHNEMNTVPTEIMSPRSASKWEAEQEDEEDGPPSSSPPEAKE</sequence>
<feature type="region of interest" description="Disordered" evidence="1">
    <location>
        <begin position="342"/>
        <end position="387"/>
    </location>
</feature>
<keyword evidence="3" id="KW-1185">Reference proteome</keyword>
<dbReference type="OMA" id="GEGPNTH"/>
<dbReference type="OrthoDB" id="4833301at2759"/>